<comment type="caution">
    <text evidence="1">The sequence shown here is derived from an EMBL/GenBank/DDBJ whole genome shotgun (WGS) entry which is preliminary data.</text>
</comment>
<sequence length="281" mass="30844">MLHTFTRIQNSLVTSQITSRLLNVSLVTLPCSLTFISKHETNGQCVAAHHRQDGDILIGTDNGIQLLSRDGNELSEYSTSVKKVTGVIETPQNVFILHREGDISKVEMCLAGDITKRQQLFQFDRTSNTGAVMAVSDRYVAVNHPDTRQLIIYDFITKQTETIHPDVPLLGLHFLPDGHLLGVGGGKLMKYKVENGKLTTVWTCDGVTDGYSVCTDANGLIYVSGQSLKSLYIISLSGVLLKTLTHDKLPSLFAGVPSIRDGILAVPGWGDKKVYLFKIET</sequence>
<name>A0A7J7K482_BUGNE</name>
<dbReference type="AlphaFoldDB" id="A0A7J7K482"/>
<gene>
    <name evidence="1" type="ORF">EB796_008252</name>
</gene>
<organism evidence="1 2">
    <name type="scientific">Bugula neritina</name>
    <name type="common">Brown bryozoan</name>
    <name type="synonym">Sertularia neritina</name>
    <dbReference type="NCBI Taxonomy" id="10212"/>
    <lineage>
        <taxon>Eukaryota</taxon>
        <taxon>Metazoa</taxon>
        <taxon>Spiralia</taxon>
        <taxon>Lophotrochozoa</taxon>
        <taxon>Bryozoa</taxon>
        <taxon>Gymnolaemata</taxon>
        <taxon>Cheilostomatida</taxon>
        <taxon>Flustrina</taxon>
        <taxon>Buguloidea</taxon>
        <taxon>Bugulidae</taxon>
        <taxon>Bugula</taxon>
    </lineage>
</organism>
<dbReference type="Proteomes" id="UP000593567">
    <property type="component" value="Unassembled WGS sequence"/>
</dbReference>
<dbReference type="SUPFAM" id="SSF63829">
    <property type="entry name" value="Calcium-dependent phosphotriesterase"/>
    <property type="match status" value="1"/>
</dbReference>
<proteinExistence type="predicted"/>
<evidence type="ECO:0000313" key="1">
    <source>
        <dbReference type="EMBL" id="KAF6033440.1"/>
    </source>
</evidence>
<protein>
    <submittedName>
        <fullName evidence="1">Uncharacterized protein</fullName>
    </submittedName>
</protein>
<dbReference type="EMBL" id="VXIV02001336">
    <property type="protein sequence ID" value="KAF6033440.1"/>
    <property type="molecule type" value="Genomic_DNA"/>
</dbReference>
<accession>A0A7J7K482</accession>
<keyword evidence="2" id="KW-1185">Reference proteome</keyword>
<evidence type="ECO:0000313" key="2">
    <source>
        <dbReference type="Proteomes" id="UP000593567"/>
    </source>
</evidence>
<dbReference type="Gene3D" id="2.130.10.10">
    <property type="entry name" value="YVTN repeat-like/Quinoprotein amine dehydrogenase"/>
    <property type="match status" value="1"/>
</dbReference>
<dbReference type="InterPro" id="IPR015943">
    <property type="entry name" value="WD40/YVTN_repeat-like_dom_sf"/>
</dbReference>
<reference evidence="1" key="1">
    <citation type="submission" date="2020-06" db="EMBL/GenBank/DDBJ databases">
        <title>Draft genome of Bugula neritina, a colonial animal packing powerful symbionts and potential medicines.</title>
        <authorList>
            <person name="Rayko M."/>
        </authorList>
    </citation>
    <scope>NUCLEOTIDE SEQUENCE [LARGE SCALE GENOMIC DNA]</scope>
    <source>
        <strain evidence="1">Kwan_BN1</strain>
    </source>
</reference>